<comment type="caution">
    <text evidence="2">The sequence shown here is derived from an EMBL/GenBank/DDBJ whole genome shotgun (WGS) entry which is preliminary data.</text>
</comment>
<keyword evidence="3" id="KW-1185">Reference proteome</keyword>
<feature type="signal peptide" evidence="1">
    <location>
        <begin position="1"/>
        <end position="22"/>
    </location>
</feature>
<proteinExistence type="predicted"/>
<evidence type="ECO:0008006" key="4">
    <source>
        <dbReference type="Google" id="ProtNLM"/>
    </source>
</evidence>
<evidence type="ECO:0000313" key="3">
    <source>
        <dbReference type="Proteomes" id="UP001431783"/>
    </source>
</evidence>
<dbReference type="AlphaFoldDB" id="A0AAW1V9W0"/>
<protein>
    <recommendedName>
        <fullName evidence="4">LRAT domain-containing protein</fullName>
    </recommendedName>
</protein>
<organism evidence="2 3">
    <name type="scientific">Henosepilachna vigintioctopunctata</name>
    <dbReference type="NCBI Taxonomy" id="420089"/>
    <lineage>
        <taxon>Eukaryota</taxon>
        <taxon>Metazoa</taxon>
        <taxon>Ecdysozoa</taxon>
        <taxon>Arthropoda</taxon>
        <taxon>Hexapoda</taxon>
        <taxon>Insecta</taxon>
        <taxon>Pterygota</taxon>
        <taxon>Neoptera</taxon>
        <taxon>Endopterygota</taxon>
        <taxon>Coleoptera</taxon>
        <taxon>Polyphaga</taxon>
        <taxon>Cucujiformia</taxon>
        <taxon>Coccinelloidea</taxon>
        <taxon>Coccinellidae</taxon>
        <taxon>Epilachninae</taxon>
        <taxon>Epilachnini</taxon>
        <taxon>Henosepilachna</taxon>
    </lineage>
</organism>
<reference evidence="2 3" key="1">
    <citation type="submission" date="2023-03" db="EMBL/GenBank/DDBJ databases">
        <title>Genome insight into feeding habits of ladybird beetles.</title>
        <authorList>
            <person name="Li H.-S."/>
            <person name="Huang Y.-H."/>
            <person name="Pang H."/>
        </authorList>
    </citation>
    <scope>NUCLEOTIDE SEQUENCE [LARGE SCALE GENOMIC DNA]</scope>
    <source>
        <strain evidence="2">SYSU_2023b</strain>
        <tissue evidence="2">Whole body</tissue>
    </source>
</reference>
<accession>A0AAW1V9W0</accession>
<dbReference type="Gene3D" id="3.90.1720.10">
    <property type="entry name" value="endopeptidase domain like (from Nostoc punctiforme)"/>
    <property type="match status" value="1"/>
</dbReference>
<dbReference type="Proteomes" id="UP001431783">
    <property type="component" value="Unassembled WGS sequence"/>
</dbReference>
<dbReference type="EMBL" id="JARQZJ010000131">
    <property type="protein sequence ID" value="KAK9891968.1"/>
    <property type="molecule type" value="Genomic_DNA"/>
</dbReference>
<feature type="chain" id="PRO_5043542255" description="LRAT domain-containing protein" evidence="1">
    <location>
        <begin position="23"/>
        <end position="159"/>
    </location>
</feature>
<keyword evidence="1" id="KW-0732">Signal</keyword>
<gene>
    <name evidence="2" type="ORF">WA026_017451</name>
</gene>
<evidence type="ECO:0000313" key="2">
    <source>
        <dbReference type="EMBL" id="KAK9891968.1"/>
    </source>
</evidence>
<evidence type="ECO:0000256" key="1">
    <source>
        <dbReference type="SAM" id="SignalP"/>
    </source>
</evidence>
<name>A0AAW1V9W0_9CUCU</name>
<sequence length="159" mass="18165">MTMRVIVCVVFIIYGIFQRVSAAPVFENFDSMEWEEGDIITCRLNGFWGMLFAKHFMLASDDNSVINVVGDKSTHDGTILKQKRIKAHGFDRSKCSNRGKGKLPVTVALERAQNWLNRNVYYDLIRCNCQHWVKYWTDGTSGGFFENQSGLPTNKKCAI</sequence>